<comment type="cofactor">
    <cofactor evidence="2">
        <name>Mg(2+)</name>
        <dbReference type="ChEBI" id="CHEBI:18420"/>
    </cofactor>
    <text evidence="2">Binds 2 magnesium ions per subunit.</text>
</comment>
<comment type="similarity">
    <text evidence="2">Belongs to the UPP synthase family.</text>
</comment>
<name>A0A2N3U726_9BACT</name>
<feature type="binding site" evidence="2">
    <location>
        <position position="21"/>
    </location>
    <ligand>
        <name>Mg(2+)</name>
        <dbReference type="ChEBI" id="CHEBI:18420"/>
    </ligand>
</feature>
<dbReference type="PANTHER" id="PTHR10291:SF0">
    <property type="entry name" value="DEHYDRODOLICHYL DIPHOSPHATE SYNTHASE 2"/>
    <property type="match status" value="1"/>
</dbReference>
<keyword evidence="2" id="KW-0460">Magnesium</keyword>
<comment type="subunit">
    <text evidence="2">Homodimer.</text>
</comment>
<dbReference type="RefSeq" id="WP_101447267.1">
    <property type="nucleotide sequence ID" value="NZ_PJMU01000005.1"/>
</dbReference>
<protein>
    <recommendedName>
        <fullName evidence="2">Isoprenyl transferase</fullName>
        <ecNumber evidence="2">2.5.1.-</ecNumber>
    </recommendedName>
</protein>
<dbReference type="Pfam" id="PF01255">
    <property type="entry name" value="Prenyltransf"/>
    <property type="match status" value="1"/>
</dbReference>
<dbReference type="AlphaFoldDB" id="A0A2N3U726"/>
<dbReference type="CDD" id="cd00475">
    <property type="entry name" value="Cis_IPPS"/>
    <property type="match status" value="1"/>
</dbReference>
<dbReference type="GO" id="GO:0016094">
    <property type="term" value="P:polyprenol biosynthetic process"/>
    <property type="evidence" value="ECO:0007669"/>
    <property type="project" value="TreeGrafter"/>
</dbReference>
<keyword evidence="2" id="KW-0479">Metal-binding</keyword>
<dbReference type="InterPro" id="IPR036424">
    <property type="entry name" value="UPP_synth-like_sf"/>
</dbReference>
<feature type="binding site" evidence="2">
    <location>
        <position position="208"/>
    </location>
    <ligand>
        <name>Mg(2+)</name>
        <dbReference type="ChEBI" id="CHEBI:18420"/>
    </ligand>
</feature>
<proteinExistence type="inferred from homology"/>
<evidence type="ECO:0000313" key="4">
    <source>
        <dbReference type="Proteomes" id="UP000233782"/>
    </source>
</evidence>
<feature type="binding site" evidence="2">
    <location>
        <position position="26"/>
    </location>
    <ligand>
        <name>substrate</name>
    </ligand>
</feature>
<dbReference type="GO" id="GO:0000287">
    <property type="term" value="F:magnesium ion binding"/>
    <property type="evidence" value="ECO:0007669"/>
    <property type="project" value="UniProtKB-UniRule"/>
</dbReference>
<dbReference type="Gene3D" id="3.40.1180.10">
    <property type="entry name" value="Decaprenyl diphosphate synthase-like"/>
    <property type="match status" value="1"/>
</dbReference>
<reference evidence="3 4" key="1">
    <citation type="submission" date="2017-12" db="EMBL/GenBank/DDBJ databases">
        <title>Genomic Encyclopedia of Type Strains, Phase III (KMG-III): the genomes of soil and plant-associated and newly described type strains.</title>
        <authorList>
            <person name="Whitman W."/>
        </authorList>
    </citation>
    <scope>NUCLEOTIDE SEQUENCE [LARGE SCALE GENOMIC DNA]</scope>
    <source>
        <strain evidence="3 4">LP43</strain>
    </source>
</reference>
<feature type="binding site" evidence="2">
    <location>
        <begin position="22"/>
        <end position="25"/>
    </location>
    <ligand>
        <name>substrate</name>
    </ligand>
</feature>
<feature type="binding site" evidence="2">
    <location>
        <begin position="195"/>
        <end position="197"/>
    </location>
    <ligand>
        <name>substrate</name>
    </ligand>
</feature>
<dbReference type="OrthoDB" id="4191603at2"/>
<accession>A0A2N3U726</accession>
<dbReference type="PROSITE" id="PS01066">
    <property type="entry name" value="UPP_SYNTHASE"/>
    <property type="match status" value="1"/>
</dbReference>
<feature type="binding site" evidence="2">
    <location>
        <position position="189"/>
    </location>
    <ligand>
        <name>substrate</name>
    </ligand>
</feature>
<dbReference type="FunFam" id="3.40.1180.10:FF:000001">
    <property type="entry name" value="(2E,6E)-farnesyl-diphosphate-specific ditrans,polycis-undecaprenyl-diphosphate synthase"/>
    <property type="match status" value="1"/>
</dbReference>
<feature type="active site" evidence="2">
    <location>
        <position position="21"/>
    </location>
</feature>
<keyword evidence="1 2" id="KW-0808">Transferase</keyword>
<dbReference type="EC" id="2.5.1.-" evidence="2"/>
<feature type="binding site" evidence="2">
    <location>
        <position position="70"/>
    </location>
    <ligand>
        <name>substrate</name>
    </ligand>
</feature>
<sequence>MNFREQVDLDNLPRHIAVIMDGNGRWAKKRGGLRIFGHQNAITAVRETVEAAAEMGVEYLTLYAFSTENWSRPATEVSALMQLLVSTIRKETATLNKNNIRLQTIGDTDSLPKACQKELLEAIEITKDNSRMTLVLALSYSGRWDIAQAMQRIAVEVGHGTIAPADINEATVAQYLSTAGIPDPELLIRTSGEQRISNFLLWQLAYTELFITDLLWPDFRKEHLYEAICAFQRRERRFGKTSEQLTK</sequence>
<organism evidence="3 4">
    <name type="scientific">Pontibacter ramchanderi</name>
    <dbReference type="NCBI Taxonomy" id="1179743"/>
    <lineage>
        <taxon>Bacteria</taxon>
        <taxon>Pseudomonadati</taxon>
        <taxon>Bacteroidota</taxon>
        <taxon>Cytophagia</taxon>
        <taxon>Cytophagales</taxon>
        <taxon>Hymenobacteraceae</taxon>
        <taxon>Pontibacter</taxon>
    </lineage>
</organism>
<feature type="binding site" evidence="2">
    <location>
        <position position="34"/>
    </location>
    <ligand>
        <name>substrate</name>
    </ligand>
</feature>
<gene>
    <name evidence="3" type="ORF">BD749_3754</name>
</gene>
<feature type="binding site" evidence="2">
    <location>
        <begin position="66"/>
        <end position="68"/>
    </location>
    <ligand>
        <name>substrate</name>
    </ligand>
</feature>
<feature type="binding site" evidence="2">
    <location>
        <position position="72"/>
    </location>
    <ligand>
        <name>substrate</name>
    </ligand>
</feature>
<comment type="caution">
    <text evidence="3">The sequence shown here is derived from an EMBL/GenBank/DDBJ whole genome shotgun (WGS) entry which is preliminary data.</text>
</comment>
<dbReference type="NCBIfam" id="TIGR00055">
    <property type="entry name" value="uppS"/>
    <property type="match status" value="1"/>
</dbReference>
<keyword evidence="4" id="KW-1185">Reference proteome</keyword>
<evidence type="ECO:0000256" key="2">
    <source>
        <dbReference type="HAMAP-Rule" id="MF_01139"/>
    </source>
</evidence>
<dbReference type="InterPro" id="IPR001441">
    <property type="entry name" value="UPP_synth-like"/>
</dbReference>
<dbReference type="NCBIfam" id="NF011405">
    <property type="entry name" value="PRK14830.1"/>
    <property type="match status" value="1"/>
</dbReference>
<dbReference type="SUPFAM" id="SSF64005">
    <property type="entry name" value="Undecaprenyl diphosphate synthase"/>
    <property type="match status" value="1"/>
</dbReference>
<evidence type="ECO:0000256" key="1">
    <source>
        <dbReference type="ARBA" id="ARBA00022679"/>
    </source>
</evidence>
<dbReference type="Proteomes" id="UP000233782">
    <property type="component" value="Unassembled WGS sequence"/>
</dbReference>
<dbReference type="EMBL" id="PJMU01000005">
    <property type="protein sequence ID" value="PKV62551.1"/>
    <property type="molecule type" value="Genomic_DNA"/>
</dbReference>
<dbReference type="InterPro" id="IPR018520">
    <property type="entry name" value="UPP_synth-like_CS"/>
</dbReference>
<dbReference type="PANTHER" id="PTHR10291">
    <property type="entry name" value="DEHYDRODOLICHYL DIPHOSPHATE SYNTHASE FAMILY MEMBER"/>
    <property type="match status" value="1"/>
</dbReference>
<feature type="active site" description="Proton acceptor" evidence="2">
    <location>
        <position position="69"/>
    </location>
</feature>
<evidence type="ECO:0000313" key="3">
    <source>
        <dbReference type="EMBL" id="PKV62551.1"/>
    </source>
</evidence>
<comment type="function">
    <text evidence="2">Catalyzes the condensation of isopentenyl diphosphate (IPP) with allylic pyrophosphates generating different type of terpenoids.</text>
</comment>
<dbReference type="GO" id="GO:0045547">
    <property type="term" value="F:ditrans,polycis-polyprenyl diphosphate synthase [(2E,6E)-farnesyl diphosphate specific] activity"/>
    <property type="evidence" value="ECO:0007669"/>
    <property type="project" value="TreeGrafter"/>
</dbReference>
<feature type="binding site" evidence="2">
    <location>
        <position position="38"/>
    </location>
    <ligand>
        <name>substrate</name>
    </ligand>
</feature>
<dbReference type="HAMAP" id="MF_01139">
    <property type="entry name" value="ISPT"/>
    <property type="match status" value="1"/>
</dbReference>